<reference evidence="2" key="1">
    <citation type="submission" date="2018-06" db="EMBL/GenBank/DDBJ databases">
        <authorList>
            <person name="Zhirakovskaya E."/>
        </authorList>
    </citation>
    <scope>NUCLEOTIDE SEQUENCE</scope>
</reference>
<protein>
    <submittedName>
        <fullName evidence="2">Uncharacterized protein</fullName>
    </submittedName>
</protein>
<name>A0A3B0YSV1_9ZZZZ</name>
<proteinExistence type="predicted"/>
<dbReference type="AlphaFoldDB" id="A0A3B0YSV1"/>
<feature type="transmembrane region" description="Helical" evidence="1">
    <location>
        <begin position="127"/>
        <end position="146"/>
    </location>
</feature>
<feature type="transmembrane region" description="Helical" evidence="1">
    <location>
        <begin position="167"/>
        <end position="188"/>
    </location>
</feature>
<sequence length="198" mass="22650">MLKINNNSIKFHHNNETHIETILKFAALVLIVLVYFFYMSWKYGASTGFGVSILTWSFFVLCTPISDGGFILAFPIRLLFKVRMVITQIVLWFVAVGINIVFLLSSPKTYELTFITRLLNHILIEPYPYWSILIISALGTFLSIFFGDEMMDVASHKERETNHRHGAKYRAISVFGLGVLTVVAYYFLLNSLRVVLPA</sequence>
<feature type="transmembrane region" description="Helical" evidence="1">
    <location>
        <begin position="53"/>
        <end position="73"/>
    </location>
</feature>
<keyword evidence="1" id="KW-0472">Membrane</keyword>
<evidence type="ECO:0000256" key="1">
    <source>
        <dbReference type="SAM" id="Phobius"/>
    </source>
</evidence>
<organism evidence="2">
    <name type="scientific">hydrothermal vent metagenome</name>
    <dbReference type="NCBI Taxonomy" id="652676"/>
    <lineage>
        <taxon>unclassified sequences</taxon>
        <taxon>metagenomes</taxon>
        <taxon>ecological metagenomes</taxon>
    </lineage>
</organism>
<accession>A0A3B0YSV1</accession>
<evidence type="ECO:0000313" key="2">
    <source>
        <dbReference type="EMBL" id="VAW71944.1"/>
    </source>
</evidence>
<keyword evidence="1" id="KW-1133">Transmembrane helix</keyword>
<feature type="transmembrane region" description="Helical" evidence="1">
    <location>
        <begin position="85"/>
        <end position="107"/>
    </location>
</feature>
<gene>
    <name evidence="2" type="ORF">MNBD_GAMMA12-2967</name>
</gene>
<keyword evidence="1" id="KW-0812">Transmembrane</keyword>
<feature type="transmembrane region" description="Helical" evidence="1">
    <location>
        <begin position="21"/>
        <end position="41"/>
    </location>
</feature>
<dbReference type="EMBL" id="UOFL01000034">
    <property type="protein sequence ID" value="VAW71944.1"/>
    <property type="molecule type" value="Genomic_DNA"/>
</dbReference>